<reference evidence="2" key="1">
    <citation type="journal article" date="2024" name="FEMS Microbiol. Lett.">
        <title>Genomic insights into Spiroplasma endosymbionts that induce male-killing and protective phenotypes in the pea aphid.</title>
        <authorList>
            <person name="Arai H."/>
            <person name="Legeai F."/>
            <person name="Kageyama D."/>
            <person name="Sugio A."/>
            <person name="Simon J.C."/>
        </authorList>
    </citation>
    <scope>NUCLEOTIDE SEQUENCE [LARGE SCALE GENOMIC DNA]</scope>
    <source>
        <strain evidence="2">sAp269</strain>
    </source>
</reference>
<dbReference type="EMBL" id="AP028955">
    <property type="protein sequence ID" value="BET39443.1"/>
    <property type="molecule type" value="Genomic_DNA"/>
</dbReference>
<dbReference type="Proteomes" id="UP001473424">
    <property type="component" value="Chromosome"/>
</dbReference>
<evidence type="ECO:0000313" key="1">
    <source>
        <dbReference type="EMBL" id="BET39443.1"/>
    </source>
</evidence>
<protein>
    <submittedName>
        <fullName evidence="1">Uncharacterized protein</fullName>
    </submittedName>
</protein>
<evidence type="ECO:0000313" key="2">
    <source>
        <dbReference type="Proteomes" id="UP001473424"/>
    </source>
</evidence>
<dbReference type="RefSeq" id="WP_353306224.1">
    <property type="nucleotide sequence ID" value="NZ_AP028955.1"/>
</dbReference>
<accession>A0ABN7BZ44</accession>
<keyword evidence="2" id="KW-1185">Reference proteome</keyword>
<organism evidence="1 2">
    <name type="scientific">Spiroplasma ixodetis</name>
    <dbReference type="NCBI Taxonomy" id="2141"/>
    <lineage>
        <taxon>Bacteria</taxon>
        <taxon>Bacillati</taxon>
        <taxon>Mycoplasmatota</taxon>
        <taxon>Mollicutes</taxon>
        <taxon>Entomoplasmatales</taxon>
        <taxon>Spiroplasmataceae</taxon>
        <taxon>Spiroplasma</taxon>
    </lineage>
</organism>
<proteinExistence type="predicted"/>
<name>A0ABN7BZ44_9MOLU</name>
<gene>
    <name evidence="1" type="ORF">SAP269_20320</name>
</gene>
<sequence length="65" mass="7385">MKSGPLTGNFTIHYFSDKFAKHVINNYYQQVGTVYVIITPDFHTGTKRKTNKIPIVFSIGSNDSF</sequence>